<accession>A0A4Y6EJB6</accession>
<dbReference type="EMBL" id="MK977695">
    <property type="protein sequence ID" value="QDF18572.1"/>
    <property type="molecule type" value="Genomic_DNA"/>
</dbReference>
<reference evidence="2 3" key="1">
    <citation type="submission" date="2019-05" db="EMBL/GenBank/DDBJ databases">
        <authorList>
            <person name="Pope W.H."/>
            <person name="Garlena R.A."/>
            <person name="Russell D.A."/>
            <person name="Jacobs-Sera D."/>
            <person name="Hatfull G.F."/>
        </authorList>
    </citation>
    <scope>NUCLEOTIDE SEQUENCE [LARGE SCALE GENOMIC DNA]</scope>
</reference>
<feature type="region of interest" description="Disordered" evidence="1">
    <location>
        <begin position="759"/>
        <end position="790"/>
    </location>
</feature>
<feature type="compositionally biased region" description="Basic and acidic residues" evidence="1">
    <location>
        <begin position="527"/>
        <end position="536"/>
    </location>
</feature>
<dbReference type="KEGG" id="vg:64766105"/>
<evidence type="ECO:0000313" key="3">
    <source>
        <dbReference type="Proteomes" id="UP000318375"/>
    </source>
</evidence>
<feature type="compositionally biased region" description="Pro residues" evidence="1">
    <location>
        <begin position="424"/>
        <end position="433"/>
    </location>
</feature>
<dbReference type="PANTHER" id="PTHR48125">
    <property type="entry name" value="LP07818P1"/>
    <property type="match status" value="1"/>
</dbReference>
<feature type="compositionally biased region" description="Basic and acidic residues" evidence="1">
    <location>
        <begin position="548"/>
        <end position="558"/>
    </location>
</feature>
<feature type="region of interest" description="Disordered" evidence="1">
    <location>
        <begin position="208"/>
        <end position="358"/>
    </location>
</feature>
<feature type="region of interest" description="Disordered" evidence="1">
    <location>
        <begin position="887"/>
        <end position="932"/>
    </location>
</feature>
<organism evidence="2 3">
    <name type="scientific">Gordonia phage Pupper</name>
    <dbReference type="NCBI Taxonomy" id="2571249"/>
    <lineage>
        <taxon>Viruses</taxon>
        <taxon>Duplodnaviria</taxon>
        <taxon>Heunggongvirae</taxon>
        <taxon>Uroviricota</taxon>
        <taxon>Caudoviricetes</taxon>
        <taxon>Puppervirus</taxon>
        <taxon>Puppervirus Pupper</taxon>
    </lineage>
</organism>
<dbReference type="GeneID" id="64766105"/>
<feature type="region of interest" description="Disordered" evidence="1">
    <location>
        <begin position="399"/>
        <end position="436"/>
    </location>
</feature>
<feature type="compositionally biased region" description="Basic and acidic residues" evidence="1">
    <location>
        <begin position="128"/>
        <end position="155"/>
    </location>
</feature>
<name>A0A4Y6EJB6_9CAUD</name>
<sequence>MSGFDLWDADNAAQSAPQVRARQASTQLQAAVSAVAGTYGKFLFASSGLDEFDDRWHLSKKDIRKTVEAAGLFPNTGSMNRVHAAMKKAYKETGSHRRTADTTHPEMDLDKTFVSHEGRDLIPSPDWEGYKDSVDQGAEEKAERNFGEGGDSGRDRHANMAVTVYADWARSNGLRVASFNTLSLYAEIGLPEAEKQVIARFIQAADEDDDDDKVEIDIDNDDKADISVGDPDDDDDDSDEGDEDSADDESDDDDGDDDESDDDEDKPAFLTASYWGLTAASDDDSSSEDSGPPADDAPPADGPPPGDTGAPPSPEAPAPDAGPPAEPAPPAGPPAAPAPTENQPAEDALLDTALNAVQQMMDRETTEYQQIMDPLSQALQAIDYANQVEQGNNPLDVTPPEGTVDATPGAAAAEPEVPEQQAPAAPPQAPPFQPQAAARSAAFRIAKTYNMPEPVYARVLTAMSSGDYRPVTRAVASLPVEARRKVAIALVDLYGRTNPRFDAARFYMASKVEGGDRLPFVGSTTREGGDKKHWTDSETSQASGSWAPKDKGDDRTNGKDAFGNPPKEPEKPKATKKKSGGVVDDWDKWDKRRSGEGLSHGGDAELDEFLTEHGGYGARASEILHQQKGVAPHPHEAKTAGFFTRKVAGWQWDDRQNGYIAKTARLFQCNCGEPIQVPSYTNCRCGKIWNSYAIGNGGDGHTASVDMFICREIPQRAGVVMASRHVACDGHDCNCEKRDEDHGLEHAKDVEWVTDADREHADAPHAPGKTAAERPEWAGEEPPEDWRDRQRDVSGEIDQTVDSLNKTFSAAASREWDQNGPDAWMLHHPSGAQGHVEVDGGAGASWHVLNHEGDMVDHGRSPHPEHAMGEVENTLREAGLVREADWTVYDDDTPQETRSVPSTEVKPPPADWARRGGDGKWSPPAIPARPAN</sequence>
<feature type="compositionally biased region" description="Low complexity" evidence="1">
    <location>
        <begin position="406"/>
        <end position="423"/>
    </location>
</feature>
<evidence type="ECO:0000256" key="1">
    <source>
        <dbReference type="SAM" id="MobiDB-lite"/>
    </source>
</evidence>
<keyword evidence="3" id="KW-1185">Reference proteome</keyword>
<feature type="compositionally biased region" description="Pro residues" evidence="1">
    <location>
        <begin position="300"/>
        <end position="337"/>
    </location>
</feature>
<feature type="region of interest" description="Disordered" evidence="1">
    <location>
        <begin position="118"/>
        <end position="155"/>
    </location>
</feature>
<feature type="compositionally biased region" description="Acidic residues" evidence="1">
    <location>
        <begin position="208"/>
        <end position="222"/>
    </location>
</feature>
<dbReference type="RefSeq" id="YP_010058874.1">
    <property type="nucleotide sequence ID" value="NC_054723.1"/>
</dbReference>
<evidence type="ECO:0000313" key="2">
    <source>
        <dbReference type="EMBL" id="QDF18572.1"/>
    </source>
</evidence>
<feature type="compositionally biased region" description="Acidic residues" evidence="1">
    <location>
        <begin position="230"/>
        <end position="265"/>
    </location>
</feature>
<protein>
    <submittedName>
        <fullName evidence="2">Uncharacterized protein</fullName>
    </submittedName>
</protein>
<gene>
    <name evidence="2" type="primary">86</name>
    <name evidence="2" type="ORF">SEA_PUPPER_86</name>
</gene>
<feature type="compositionally biased region" description="Low complexity" evidence="1">
    <location>
        <begin position="288"/>
        <end position="299"/>
    </location>
</feature>
<dbReference type="PANTHER" id="PTHR48125:SF12">
    <property type="entry name" value="AT HOOK TRANSCRIPTION FACTOR FAMILY-RELATED"/>
    <property type="match status" value="1"/>
</dbReference>
<feature type="region of interest" description="Disordered" evidence="1">
    <location>
        <begin position="517"/>
        <end position="605"/>
    </location>
</feature>
<feature type="compositionally biased region" description="Basic and acidic residues" evidence="1">
    <location>
        <begin position="585"/>
        <end position="595"/>
    </location>
</feature>
<proteinExistence type="predicted"/>
<dbReference type="Proteomes" id="UP000318375">
    <property type="component" value="Segment"/>
</dbReference>